<evidence type="ECO:0000313" key="4">
    <source>
        <dbReference type="EMBL" id="KAF9481772.1"/>
    </source>
</evidence>
<feature type="transmembrane region" description="Helical" evidence="2">
    <location>
        <begin position="98"/>
        <end position="119"/>
    </location>
</feature>
<dbReference type="Proteomes" id="UP000807469">
    <property type="component" value="Unassembled WGS sequence"/>
</dbReference>
<feature type="transmembrane region" description="Helical" evidence="2">
    <location>
        <begin position="20"/>
        <end position="44"/>
    </location>
</feature>
<dbReference type="Pfam" id="PF20152">
    <property type="entry name" value="DUF6534"/>
    <property type="match status" value="1"/>
</dbReference>
<protein>
    <recommendedName>
        <fullName evidence="3">DUF6534 domain-containing protein</fullName>
    </recommendedName>
</protein>
<gene>
    <name evidence="4" type="ORF">BDN70DRAFT_875907</name>
</gene>
<keyword evidence="2" id="KW-0812">Transmembrane</keyword>
<evidence type="ECO:0000259" key="3">
    <source>
        <dbReference type="Pfam" id="PF20152"/>
    </source>
</evidence>
<reference evidence="4" key="1">
    <citation type="submission" date="2020-11" db="EMBL/GenBank/DDBJ databases">
        <authorList>
            <consortium name="DOE Joint Genome Institute"/>
            <person name="Ahrendt S."/>
            <person name="Riley R."/>
            <person name="Andreopoulos W."/>
            <person name="Labutti K."/>
            <person name="Pangilinan J."/>
            <person name="Ruiz-Duenas F.J."/>
            <person name="Barrasa J.M."/>
            <person name="Sanchez-Garcia M."/>
            <person name="Camarero S."/>
            <person name="Miyauchi S."/>
            <person name="Serrano A."/>
            <person name="Linde D."/>
            <person name="Babiker R."/>
            <person name="Drula E."/>
            <person name="Ayuso-Fernandez I."/>
            <person name="Pacheco R."/>
            <person name="Padilla G."/>
            <person name="Ferreira P."/>
            <person name="Barriuso J."/>
            <person name="Kellner H."/>
            <person name="Castanera R."/>
            <person name="Alfaro M."/>
            <person name="Ramirez L."/>
            <person name="Pisabarro A.G."/>
            <person name="Kuo A."/>
            <person name="Tritt A."/>
            <person name="Lipzen A."/>
            <person name="He G."/>
            <person name="Yan M."/>
            <person name="Ng V."/>
            <person name="Cullen D."/>
            <person name="Martin F."/>
            <person name="Rosso M.-N."/>
            <person name="Henrissat B."/>
            <person name="Hibbett D."/>
            <person name="Martinez A.T."/>
            <person name="Grigoriev I.V."/>
        </authorList>
    </citation>
    <scope>NUCLEOTIDE SEQUENCE</scope>
    <source>
        <strain evidence="4">CIRM-BRFM 674</strain>
    </source>
</reference>
<name>A0A9P5Z691_9AGAR</name>
<feature type="transmembrane region" description="Helical" evidence="2">
    <location>
        <begin position="239"/>
        <end position="259"/>
    </location>
</feature>
<accession>A0A9P5Z691</accession>
<comment type="caution">
    <text evidence="4">The sequence shown here is derived from an EMBL/GenBank/DDBJ whole genome shotgun (WGS) entry which is preliminary data.</text>
</comment>
<dbReference type="PANTHER" id="PTHR40465:SF1">
    <property type="entry name" value="DUF6534 DOMAIN-CONTAINING PROTEIN"/>
    <property type="match status" value="1"/>
</dbReference>
<organism evidence="4 5">
    <name type="scientific">Pholiota conissans</name>
    <dbReference type="NCBI Taxonomy" id="109636"/>
    <lineage>
        <taxon>Eukaryota</taxon>
        <taxon>Fungi</taxon>
        <taxon>Dikarya</taxon>
        <taxon>Basidiomycota</taxon>
        <taxon>Agaricomycotina</taxon>
        <taxon>Agaricomycetes</taxon>
        <taxon>Agaricomycetidae</taxon>
        <taxon>Agaricales</taxon>
        <taxon>Agaricineae</taxon>
        <taxon>Strophariaceae</taxon>
        <taxon>Pholiota</taxon>
    </lineage>
</organism>
<keyword evidence="5" id="KW-1185">Reference proteome</keyword>
<sequence>MSAASSSMVSRASTPTTLDNTVGALLVGGLMNMALWGVTCVQTYNYFTHIKNRDQVSLKLMVVFLWCLDTLDSAFNAHTLYFYTVENYGDIFTLLKPIWSIIFRVAITTCLNFTIRLLFAHRILRLSKRNYFLTGWVVLLATAHLCVGILLTVRIHAIGTFEGLTKISNLFYILFGLSTATDLSVTLILSWLLYGSRTGYSSTDSVIKVLMAYTVNTGMIVALDATITLVMYIAMPHNFIFVAFYLLLGKLYLNSYLATLNAREVLRNKAETSYQMSGHISSQRRDLESSAVTGAELKPYSPGQSMSRPLEITIQTLSNQRVDSDDLPSSSLYQKGGLSPKKEDYYTYGQAL</sequence>
<dbReference type="OrthoDB" id="3214861at2759"/>
<evidence type="ECO:0000256" key="2">
    <source>
        <dbReference type="SAM" id="Phobius"/>
    </source>
</evidence>
<feature type="transmembrane region" description="Helical" evidence="2">
    <location>
        <begin position="206"/>
        <end position="233"/>
    </location>
</feature>
<keyword evidence="2" id="KW-1133">Transmembrane helix</keyword>
<evidence type="ECO:0000313" key="5">
    <source>
        <dbReference type="Proteomes" id="UP000807469"/>
    </source>
</evidence>
<dbReference type="InterPro" id="IPR045339">
    <property type="entry name" value="DUF6534"/>
</dbReference>
<dbReference type="AlphaFoldDB" id="A0A9P5Z691"/>
<evidence type="ECO:0000256" key="1">
    <source>
        <dbReference type="SAM" id="MobiDB-lite"/>
    </source>
</evidence>
<feature type="compositionally biased region" description="Polar residues" evidence="1">
    <location>
        <begin position="320"/>
        <end position="333"/>
    </location>
</feature>
<feature type="transmembrane region" description="Helical" evidence="2">
    <location>
        <begin position="56"/>
        <end position="78"/>
    </location>
</feature>
<dbReference type="EMBL" id="MU155174">
    <property type="protein sequence ID" value="KAF9481772.1"/>
    <property type="molecule type" value="Genomic_DNA"/>
</dbReference>
<feature type="domain" description="DUF6534" evidence="3">
    <location>
        <begin position="178"/>
        <end position="264"/>
    </location>
</feature>
<dbReference type="PANTHER" id="PTHR40465">
    <property type="entry name" value="CHROMOSOME 1, WHOLE GENOME SHOTGUN SEQUENCE"/>
    <property type="match status" value="1"/>
</dbReference>
<feature type="region of interest" description="Disordered" evidence="1">
    <location>
        <begin position="320"/>
        <end position="343"/>
    </location>
</feature>
<feature type="transmembrane region" description="Helical" evidence="2">
    <location>
        <begin position="131"/>
        <end position="151"/>
    </location>
</feature>
<feature type="transmembrane region" description="Helical" evidence="2">
    <location>
        <begin position="171"/>
        <end position="194"/>
    </location>
</feature>
<proteinExistence type="predicted"/>
<keyword evidence="2" id="KW-0472">Membrane</keyword>